<evidence type="ECO:0000256" key="5">
    <source>
        <dbReference type="HAMAP-Rule" id="MF_00189"/>
    </source>
</evidence>
<feature type="transmembrane region" description="Helical" evidence="5">
    <location>
        <begin position="155"/>
        <end position="177"/>
    </location>
</feature>
<dbReference type="Pfam" id="PF04279">
    <property type="entry name" value="IspA"/>
    <property type="match status" value="1"/>
</dbReference>
<dbReference type="PANTHER" id="PTHR36917">
    <property type="entry name" value="INTRACELLULAR SEPTATION PROTEIN A-RELATED"/>
    <property type="match status" value="1"/>
</dbReference>
<comment type="function">
    <text evidence="5">Plays a role in cell envelope biogenesis, maintenance of cell envelope integrity and membrane homeostasis.</text>
</comment>
<dbReference type="Proteomes" id="UP000078446">
    <property type="component" value="Unassembled WGS sequence"/>
</dbReference>
<proteinExistence type="inferred from homology"/>
<feature type="transmembrane region" description="Helical" evidence="5">
    <location>
        <begin position="189"/>
        <end position="207"/>
    </location>
</feature>
<keyword evidence="4 5" id="KW-0472">Membrane</keyword>
<protein>
    <recommendedName>
        <fullName evidence="5">Inner membrane-spanning protein YciB</fullName>
    </recommendedName>
</protein>
<evidence type="ECO:0000256" key="1">
    <source>
        <dbReference type="ARBA" id="ARBA00022475"/>
    </source>
</evidence>
<evidence type="ECO:0000256" key="3">
    <source>
        <dbReference type="ARBA" id="ARBA00022989"/>
    </source>
</evidence>
<dbReference type="AlphaFoldDB" id="A0A7Z0UX44"/>
<name>A0A7Z0UX44_MORCA</name>
<feature type="transmembrane region" description="Helical" evidence="5">
    <location>
        <begin position="56"/>
        <end position="75"/>
    </location>
</feature>
<comment type="similarity">
    <text evidence="5">Belongs to the YciB family.</text>
</comment>
<accession>A0A7Z0UX44</accession>
<organism evidence="6 7">
    <name type="scientific">Moraxella catarrhalis</name>
    <name type="common">Branhamella catarrhalis</name>
    <dbReference type="NCBI Taxonomy" id="480"/>
    <lineage>
        <taxon>Bacteria</taxon>
        <taxon>Pseudomonadati</taxon>
        <taxon>Pseudomonadota</taxon>
        <taxon>Gammaproteobacteria</taxon>
        <taxon>Moraxellales</taxon>
        <taxon>Moraxellaceae</taxon>
        <taxon>Moraxella</taxon>
    </lineage>
</organism>
<evidence type="ECO:0000313" key="7">
    <source>
        <dbReference type="Proteomes" id="UP000078446"/>
    </source>
</evidence>
<dbReference type="EMBL" id="LXHE01000023">
    <property type="protein sequence ID" value="OAU99244.1"/>
    <property type="molecule type" value="Genomic_DNA"/>
</dbReference>
<comment type="caution">
    <text evidence="6">The sequence shown here is derived from an EMBL/GenBank/DDBJ whole genome shotgun (WGS) entry which is preliminary data.</text>
</comment>
<dbReference type="PANTHER" id="PTHR36917:SF1">
    <property type="entry name" value="INNER MEMBRANE-SPANNING PROTEIN YCIB"/>
    <property type="match status" value="1"/>
</dbReference>
<evidence type="ECO:0000313" key="6">
    <source>
        <dbReference type="EMBL" id="OAU99244.1"/>
    </source>
</evidence>
<evidence type="ECO:0000256" key="2">
    <source>
        <dbReference type="ARBA" id="ARBA00022692"/>
    </source>
</evidence>
<dbReference type="HAMAP" id="MF_00189">
    <property type="entry name" value="YciB"/>
    <property type="match status" value="1"/>
</dbReference>
<gene>
    <name evidence="5" type="primary">yciB</name>
    <name evidence="6" type="ORF">AO382_2087</name>
</gene>
<reference evidence="6 7" key="1">
    <citation type="journal article" date="2016" name="Genome Biol. Evol.">
        <title>Comparative Genomic Analyses of the Moraxella catarrhalis Serosensitive and Seroresistant Lineages Demonstrate Their Independent Evolution.</title>
        <authorList>
            <person name="Earl J.P."/>
            <person name="de Vries S.P."/>
            <person name="Ahmed A."/>
            <person name="Powell E."/>
            <person name="Schultz M.P."/>
            <person name="Hermans P.W."/>
            <person name="Hill D.J."/>
            <person name="Zhou Z."/>
            <person name="Constantinidou C.I."/>
            <person name="Hu F.Z."/>
            <person name="Bootsma H.J."/>
            <person name="Ehrlich G.D."/>
        </authorList>
    </citation>
    <scope>NUCLEOTIDE SEQUENCE [LARGE SCALE GENOMIC DNA]</scope>
    <source>
        <strain evidence="6 7">Z7574</strain>
    </source>
</reference>
<sequence>MSGVLFIYEKICIMKALFDYIPLIIFFVLYKTTEPTDNTHPILQLIGSAGTDNNHILVATFGLIAATVIIYGYLFISQRFHLEKQQWFVLLMTVVFGGITLALSDAFYIMLKAVLINGAFALGLLISPLFSKDKSPIIKRLFEPVFHLTHQGWQYLNLAWVGMFTVMAGLHTFFAFIFAEGKYWGEFTAFGDMIVMFIFLGVMFFCLRKNIKKDITESSKQSLNK</sequence>
<feature type="transmembrane region" description="Helical" evidence="5">
    <location>
        <begin position="12"/>
        <end position="30"/>
    </location>
</feature>
<evidence type="ECO:0000256" key="4">
    <source>
        <dbReference type="ARBA" id="ARBA00023136"/>
    </source>
</evidence>
<comment type="subcellular location">
    <subcellularLocation>
        <location evidence="5">Cell inner membrane</location>
        <topology evidence="5">Multi-pass membrane protein</topology>
    </subcellularLocation>
</comment>
<dbReference type="GO" id="GO:0005886">
    <property type="term" value="C:plasma membrane"/>
    <property type="evidence" value="ECO:0007669"/>
    <property type="project" value="UniProtKB-SubCell"/>
</dbReference>
<keyword evidence="2 5" id="KW-0812">Transmembrane</keyword>
<keyword evidence="5" id="KW-0997">Cell inner membrane</keyword>
<feature type="transmembrane region" description="Helical" evidence="5">
    <location>
        <begin position="109"/>
        <end position="130"/>
    </location>
</feature>
<keyword evidence="1 5" id="KW-1003">Cell membrane</keyword>
<dbReference type="InterPro" id="IPR006008">
    <property type="entry name" value="YciB"/>
</dbReference>
<keyword evidence="3 5" id="KW-1133">Transmembrane helix</keyword>
<feature type="transmembrane region" description="Helical" evidence="5">
    <location>
        <begin position="87"/>
        <end position="103"/>
    </location>
</feature>